<gene>
    <name evidence="7" type="ORF">NK662_10695</name>
</gene>
<dbReference type="InterPro" id="IPR009057">
    <property type="entry name" value="Homeodomain-like_sf"/>
</dbReference>
<dbReference type="SUPFAM" id="SSF48498">
    <property type="entry name" value="Tetracyclin repressor-like, C-terminal domain"/>
    <property type="match status" value="1"/>
</dbReference>
<keyword evidence="3 5" id="KW-0238">DNA-binding</keyword>
<feature type="domain" description="HTH tetR-type" evidence="6">
    <location>
        <begin position="1"/>
        <end position="59"/>
    </location>
</feature>
<reference evidence="7" key="1">
    <citation type="submission" date="2022-07" db="EMBL/GenBank/DDBJ databases">
        <authorList>
            <person name="Li W.-J."/>
            <person name="Deng Q.-Q."/>
        </authorList>
    </citation>
    <scope>NUCLEOTIDE SEQUENCE</scope>
    <source>
        <strain evidence="7">SYSU M60031</strain>
    </source>
</reference>
<dbReference type="PANTHER" id="PTHR30055">
    <property type="entry name" value="HTH-TYPE TRANSCRIPTIONAL REGULATOR RUTR"/>
    <property type="match status" value="1"/>
</dbReference>
<evidence type="ECO:0000256" key="3">
    <source>
        <dbReference type="ARBA" id="ARBA00023125"/>
    </source>
</evidence>
<name>A0AA41X8U4_9BACI</name>
<keyword evidence="2" id="KW-0805">Transcription regulation</keyword>
<dbReference type="EMBL" id="JANCLT010000005">
    <property type="protein sequence ID" value="MCP8969005.1"/>
    <property type="molecule type" value="Genomic_DNA"/>
</dbReference>
<evidence type="ECO:0000259" key="6">
    <source>
        <dbReference type="PROSITE" id="PS50977"/>
    </source>
</evidence>
<dbReference type="GO" id="GO:0000976">
    <property type="term" value="F:transcription cis-regulatory region binding"/>
    <property type="evidence" value="ECO:0007669"/>
    <property type="project" value="TreeGrafter"/>
</dbReference>
<dbReference type="InterPro" id="IPR001647">
    <property type="entry name" value="HTH_TetR"/>
</dbReference>
<protein>
    <submittedName>
        <fullName evidence="7">TetR/AcrR family transcriptional regulator</fullName>
    </submittedName>
</protein>
<dbReference type="InterPro" id="IPR023772">
    <property type="entry name" value="DNA-bd_HTH_TetR-type_CS"/>
</dbReference>
<dbReference type="Gene3D" id="1.10.10.60">
    <property type="entry name" value="Homeodomain-like"/>
    <property type="match status" value="1"/>
</dbReference>
<sequence>MRDKLIQSSIELFEKQGFAETSIQDIVSGLGVTKGAFYYHFPSKEALLLQIHQRFIDALLRRQHSILESAKTCSEKLREVVLMLLQNIEQNGASARVFFRELQNIKEENLPGVLEKRDSFRKGISDLIRAGMKSGEFRGDLHPDMTALGILGMCNWSYMWFNPGGLLQTEELAVYFTGLILSGIVREEQGWQ</sequence>
<evidence type="ECO:0000256" key="1">
    <source>
        <dbReference type="ARBA" id="ARBA00022491"/>
    </source>
</evidence>
<keyword evidence="8" id="KW-1185">Reference proteome</keyword>
<accession>A0AA41X8U4</accession>
<proteinExistence type="predicted"/>
<evidence type="ECO:0000256" key="5">
    <source>
        <dbReference type="PROSITE-ProRule" id="PRU00335"/>
    </source>
</evidence>
<dbReference type="InterPro" id="IPR041490">
    <property type="entry name" value="KstR2_TetR_C"/>
</dbReference>
<organism evidence="7 8">
    <name type="scientific">Ectobacillus ponti</name>
    <dbReference type="NCBI Taxonomy" id="2961894"/>
    <lineage>
        <taxon>Bacteria</taxon>
        <taxon>Bacillati</taxon>
        <taxon>Bacillota</taxon>
        <taxon>Bacilli</taxon>
        <taxon>Bacillales</taxon>
        <taxon>Bacillaceae</taxon>
        <taxon>Ectobacillus</taxon>
    </lineage>
</organism>
<dbReference type="Pfam" id="PF17932">
    <property type="entry name" value="TetR_C_24"/>
    <property type="match status" value="1"/>
</dbReference>
<dbReference type="RefSeq" id="WP_254758929.1">
    <property type="nucleotide sequence ID" value="NZ_JANCLT010000005.1"/>
</dbReference>
<comment type="caution">
    <text evidence="7">The sequence shown here is derived from an EMBL/GenBank/DDBJ whole genome shotgun (WGS) entry which is preliminary data.</text>
</comment>
<dbReference type="PROSITE" id="PS50977">
    <property type="entry name" value="HTH_TETR_2"/>
    <property type="match status" value="1"/>
</dbReference>
<keyword evidence="4" id="KW-0804">Transcription</keyword>
<evidence type="ECO:0000313" key="7">
    <source>
        <dbReference type="EMBL" id="MCP8969005.1"/>
    </source>
</evidence>
<evidence type="ECO:0000313" key="8">
    <source>
        <dbReference type="Proteomes" id="UP001156102"/>
    </source>
</evidence>
<dbReference type="Gene3D" id="1.10.357.10">
    <property type="entry name" value="Tetracycline Repressor, domain 2"/>
    <property type="match status" value="1"/>
</dbReference>
<dbReference type="Pfam" id="PF00440">
    <property type="entry name" value="TetR_N"/>
    <property type="match status" value="1"/>
</dbReference>
<dbReference type="PRINTS" id="PR00455">
    <property type="entry name" value="HTHTETR"/>
</dbReference>
<dbReference type="Proteomes" id="UP001156102">
    <property type="component" value="Unassembled WGS sequence"/>
</dbReference>
<dbReference type="PANTHER" id="PTHR30055:SF175">
    <property type="entry name" value="HTH-TYPE TRANSCRIPTIONAL REPRESSOR KSTR2"/>
    <property type="match status" value="1"/>
</dbReference>
<evidence type="ECO:0000256" key="2">
    <source>
        <dbReference type="ARBA" id="ARBA00023015"/>
    </source>
</evidence>
<dbReference type="AlphaFoldDB" id="A0AA41X8U4"/>
<dbReference type="SUPFAM" id="SSF46689">
    <property type="entry name" value="Homeodomain-like"/>
    <property type="match status" value="1"/>
</dbReference>
<dbReference type="GO" id="GO:0003700">
    <property type="term" value="F:DNA-binding transcription factor activity"/>
    <property type="evidence" value="ECO:0007669"/>
    <property type="project" value="TreeGrafter"/>
</dbReference>
<feature type="DNA-binding region" description="H-T-H motif" evidence="5">
    <location>
        <begin position="22"/>
        <end position="41"/>
    </location>
</feature>
<keyword evidence="1" id="KW-0678">Repressor</keyword>
<dbReference type="InterPro" id="IPR050109">
    <property type="entry name" value="HTH-type_TetR-like_transc_reg"/>
</dbReference>
<evidence type="ECO:0000256" key="4">
    <source>
        <dbReference type="ARBA" id="ARBA00023163"/>
    </source>
</evidence>
<dbReference type="PROSITE" id="PS01081">
    <property type="entry name" value="HTH_TETR_1"/>
    <property type="match status" value="1"/>
</dbReference>
<dbReference type="InterPro" id="IPR036271">
    <property type="entry name" value="Tet_transcr_reg_TetR-rel_C_sf"/>
</dbReference>